<keyword evidence="4" id="KW-0064">Aspartyl protease</keyword>
<gene>
    <name evidence="9" type="ORF">PHAVU_011G209900g</name>
</gene>
<dbReference type="PANTHER" id="PTHR47967:SF66">
    <property type="entry name" value="ASPARTIC PROTEINASE CDR1-RELATED"/>
    <property type="match status" value="1"/>
</dbReference>
<dbReference type="FunFam" id="2.40.70.10:FF:000016">
    <property type="entry name" value="Probable aspartic protease At2g35615"/>
    <property type="match status" value="1"/>
</dbReference>
<dbReference type="Gramene" id="ESW05790">
    <property type="protein sequence ID" value="ESW05790"/>
    <property type="gene ID" value="PHAVU_011G209900g"/>
</dbReference>
<feature type="chain" id="PRO_5004753839" description="Peptidase A1 domain-containing protein" evidence="7">
    <location>
        <begin position="24"/>
        <end position="392"/>
    </location>
</feature>
<proteinExistence type="inferred from homology"/>
<evidence type="ECO:0000313" key="9">
    <source>
        <dbReference type="EMBL" id="ESW05790.1"/>
    </source>
</evidence>
<dbReference type="Pfam" id="PF14543">
    <property type="entry name" value="TAXi_N"/>
    <property type="match status" value="1"/>
</dbReference>
<keyword evidence="3 7" id="KW-0732">Signal</keyword>
<evidence type="ECO:0000256" key="3">
    <source>
        <dbReference type="ARBA" id="ARBA00022729"/>
    </source>
</evidence>
<keyword evidence="2" id="KW-0645">Protease</keyword>
<dbReference type="InterPro" id="IPR001969">
    <property type="entry name" value="Aspartic_peptidase_AS"/>
</dbReference>
<feature type="signal peptide" evidence="7">
    <location>
        <begin position="1"/>
        <end position="23"/>
    </location>
</feature>
<name>V7AKL4_PHAVU</name>
<dbReference type="GO" id="GO:0004190">
    <property type="term" value="F:aspartic-type endopeptidase activity"/>
    <property type="evidence" value="ECO:0007669"/>
    <property type="project" value="UniProtKB-KW"/>
</dbReference>
<evidence type="ECO:0000256" key="5">
    <source>
        <dbReference type="ARBA" id="ARBA00022801"/>
    </source>
</evidence>
<keyword evidence="5" id="KW-0378">Hydrolase</keyword>
<dbReference type="SUPFAM" id="SSF50630">
    <property type="entry name" value="Acid proteases"/>
    <property type="match status" value="1"/>
</dbReference>
<dbReference type="eggNOG" id="KOG1339">
    <property type="taxonomic scope" value="Eukaryota"/>
</dbReference>
<sequence length="392" mass="41485">MVPNYSSLVLVLLFLCNISLSKALKGFSVEMIHRDSEKSPFYIPSETHSQRVAKAIQRSIARANHLTKPFLALDTVESPVIPNSGEYLMTYSVGTPPFKIFSIVDTGSNIVWFQCQPCINCYKETHPIFDSSQSNTYKTLPCSSRACTSLSTASCSEDGNKCTYTIQYGDGSHSSGDLSVETLTLPSTEGSSVSFPNMVIGCGNDNSGTFQANGSGIVGLSAGSTSLISQLSSTIEGKFSYCLSGTSPSKLSFGDAAVVSGSGTVSTPIIQQQNQIFYFLTLDSLNVGDSVVPFGAASSSSSSSETGAEGNIIIDSGTTLTLLPDNVYQKLESTVAEQVKLNPAKDPQGFLGLCYESSSSDTDVFSGIPVITAHFRGGADLRLNPVNTLSNI</sequence>
<keyword evidence="6" id="KW-0325">Glycoprotein</keyword>
<dbReference type="GO" id="GO:0006508">
    <property type="term" value="P:proteolysis"/>
    <property type="evidence" value="ECO:0007669"/>
    <property type="project" value="UniProtKB-KW"/>
</dbReference>
<evidence type="ECO:0000256" key="1">
    <source>
        <dbReference type="ARBA" id="ARBA00007447"/>
    </source>
</evidence>
<evidence type="ECO:0000256" key="4">
    <source>
        <dbReference type="ARBA" id="ARBA00022750"/>
    </source>
</evidence>
<dbReference type="InterPro" id="IPR032861">
    <property type="entry name" value="TAXi_N"/>
</dbReference>
<dbReference type="InterPro" id="IPR034161">
    <property type="entry name" value="Pepsin-like_plant"/>
</dbReference>
<dbReference type="GO" id="GO:0005576">
    <property type="term" value="C:extracellular region"/>
    <property type="evidence" value="ECO:0007669"/>
    <property type="project" value="TreeGrafter"/>
</dbReference>
<dbReference type="OrthoDB" id="2747330at2759"/>
<dbReference type="Proteomes" id="UP000000226">
    <property type="component" value="Chromosome 11"/>
</dbReference>
<feature type="domain" description="Peptidase A1" evidence="8">
    <location>
        <begin position="87"/>
        <end position="392"/>
    </location>
</feature>
<evidence type="ECO:0000259" key="8">
    <source>
        <dbReference type="PROSITE" id="PS51767"/>
    </source>
</evidence>
<dbReference type="Gene3D" id="2.40.70.10">
    <property type="entry name" value="Acid Proteases"/>
    <property type="match status" value="2"/>
</dbReference>
<dbReference type="InterPro" id="IPR051708">
    <property type="entry name" value="Plant_Aspart_Prot_A1"/>
</dbReference>
<comment type="similarity">
    <text evidence="1">Belongs to the peptidase A1 family.</text>
</comment>
<dbReference type="OMA" id="CSIEAQK"/>
<reference evidence="10" key="1">
    <citation type="journal article" date="2014" name="Nat. Genet.">
        <title>A reference genome for common bean and genome-wide analysis of dual domestications.</title>
        <authorList>
            <person name="Schmutz J."/>
            <person name="McClean P.E."/>
            <person name="Mamidi S."/>
            <person name="Wu G.A."/>
            <person name="Cannon S.B."/>
            <person name="Grimwood J."/>
            <person name="Jenkins J."/>
            <person name="Shu S."/>
            <person name="Song Q."/>
            <person name="Chavarro C."/>
            <person name="Torres-Torres M."/>
            <person name="Geffroy V."/>
            <person name="Moghaddam S.M."/>
            <person name="Gao D."/>
            <person name="Abernathy B."/>
            <person name="Barry K."/>
            <person name="Blair M."/>
            <person name="Brick M.A."/>
            <person name="Chovatia M."/>
            <person name="Gepts P."/>
            <person name="Goodstein D.M."/>
            <person name="Gonzales M."/>
            <person name="Hellsten U."/>
            <person name="Hyten D.L."/>
            <person name="Jia G."/>
            <person name="Kelly J.D."/>
            <person name="Kudrna D."/>
            <person name="Lee R."/>
            <person name="Richard M.M."/>
            <person name="Miklas P.N."/>
            <person name="Osorno J.M."/>
            <person name="Rodrigues J."/>
            <person name="Thareau V."/>
            <person name="Urrea C.A."/>
            <person name="Wang M."/>
            <person name="Yu Y."/>
            <person name="Zhang M."/>
            <person name="Wing R.A."/>
            <person name="Cregan P.B."/>
            <person name="Rokhsar D.S."/>
            <person name="Jackson S.A."/>
        </authorList>
    </citation>
    <scope>NUCLEOTIDE SEQUENCE [LARGE SCALE GENOMIC DNA]</scope>
    <source>
        <strain evidence="10">cv. G19833</strain>
    </source>
</reference>
<dbReference type="PROSITE" id="PS00141">
    <property type="entry name" value="ASP_PROTEASE"/>
    <property type="match status" value="1"/>
</dbReference>
<dbReference type="InterPro" id="IPR033121">
    <property type="entry name" value="PEPTIDASE_A1"/>
</dbReference>
<keyword evidence="10" id="KW-1185">Reference proteome</keyword>
<dbReference type="CDD" id="cd05476">
    <property type="entry name" value="pepsin_A_like_plant"/>
    <property type="match status" value="1"/>
</dbReference>
<dbReference type="EMBL" id="CM002298">
    <property type="protein sequence ID" value="ESW05790.1"/>
    <property type="molecule type" value="Genomic_DNA"/>
</dbReference>
<evidence type="ECO:0000256" key="2">
    <source>
        <dbReference type="ARBA" id="ARBA00022670"/>
    </source>
</evidence>
<accession>V7AKL4</accession>
<dbReference type="InterPro" id="IPR032799">
    <property type="entry name" value="TAXi_C"/>
</dbReference>
<evidence type="ECO:0000313" key="10">
    <source>
        <dbReference type="Proteomes" id="UP000000226"/>
    </source>
</evidence>
<protein>
    <recommendedName>
        <fullName evidence="8">Peptidase A1 domain-containing protein</fullName>
    </recommendedName>
</protein>
<organism evidence="9 10">
    <name type="scientific">Phaseolus vulgaris</name>
    <name type="common">Kidney bean</name>
    <name type="synonym">French bean</name>
    <dbReference type="NCBI Taxonomy" id="3885"/>
    <lineage>
        <taxon>Eukaryota</taxon>
        <taxon>Viridiplantae</taxon>
        <taxon>Streptophyta</taxon>
        <taxon>Embryophyta</taxon>
        <taxon>Tracheophyta</taxon>
        <taxon>Spermatophyta</taxon>
        <taxon>Magnoliopsida</taxon>
        <taxon>eudicotyledons</taxon>
        <taxon>Gunneridae</taxon>
        <taxon>Pentapetalae</taxon>
        <taxon>rosids</taxon>
        <taxon>fabids</taxon>
        <taxon>Fabales</taxon>
        <taxon>Fabaceae</taxon>
        <taxon>Papilionoideae</taxon>
        <taxon>50 kb inversion clade</taxon>
        <taxon>NPAAA clade</taxon>
        <taxon>indigoferoid/millettioid clade</taxon>
        <taxon>Phaseoleae</taxon>
        <taxon>Phaseolus</taxon>
    </lineage>
</organism>
<evidence type="ECO:0000256" key="6">
    <source>
        <dbReference type="ARBA" id="ARBA00023180"/>
    </source>
</evidence>
<dbReference type="PROSITE" id="PS51767">
    <property type="entry name" value="PEPTIDASE_A1"/>
    <property type="match status" value="1"/>
</dbReference>
<dbReference type="PANTHER" id="PTHR47967">
    <property type="entry name" value="OS07G0603500 PROTEIN-RELATED"/>
    <property type="match status" value="1"/>
</dbReference>
<dbReference type="AlphaFoldDB" id="V7AKL4"/>
<dbReference type="MEROPS" id="A01.069"/>
<dbReference type="Pfam" id="PF14541">
    <property type="entry name" value="TAXi_C"/>
    <property type="match status" value="1"/>
</dbReference>
<dbReference type="InterPro" id="IPR021109">
    <property type="entry name" value="Peptidase_aspartic_dom_sf"/>
</dbReference>
<evidence type="ECO:0000256" key="7">
    <source>
        <dbReference type="SAM" id="SignalP"/>
    </source>
</evidence>